<comment type="caution">
    <text evidence="16">The sequence shown here is derived from an EMBL/GenBank/DDBJ whole genome shotgun (WGS) entry which is preliminary data.</text>
</comment>
<dbReference type="GO" id="GO:0030245">
    <property type="term" value="P:cellulose catabolic process"/>
    <property type="evidence" value="ECO:0007669"/>
    <property type="project" value="UniProtKB-ARBA"/>
</dbReference>
<dbReference type="Gene3D" id="3.20.20.80">
    <property type="entry name" value="Glycosidases"/>
    <property type="match status" value="1"/>
</dbReference>
<dbReference type="SUPFAM" id="SSF103473">
    <property type="entry name" value="MFS general substrate transporter"/>
    <property type="match status" value="1"/>
</dbReference>
<keyword evidence="7 14" id="KW-0812">Transmembrane</keyword>
<evidence type="ECO:0000259" key="15">
    <source>
        <dbReference type="PROSITE" id="PS50850"/>
    </source>
</evidence>
<dbReference type="PANTHER" id="PTHR10353:SF134">
    <property type="entry name" value="PUTATIVE (AFU_ORTHOLOGUE AFUA_3G12600)-RELATED"/>
    <property type="match status" value="1"/>
</dbReference>
<feature type="transmembrane region" description="Helical" evidence="14">
    <location>
        <begin position="190"/>
        <end position="212"/>
    </location>
</feature>
<evidence type="ECO:0000256" key="8">
    <source>
        <dbReference type="ARBA" id="ARBA00022801"/>
    </source>
</evidence>
<comment type="subcellular location">
    <subcellularLocation>
        <location evidence="2">Membrane</location>
        <topology evidence="2">Multi-pass membrane protein</topology>
    </subcellularLocation>
</comment>
<feature type="transmembrane region" description="Helical" evidence="14">
    <location>
        <begin position="480"/>
        <end position="498"/>
    </location>
</feature>
<dbReference type="FunFam" id="3.20.20.80:FF:000011">
    <property type="entry name" value="Cytosolic beta-glucosidase"/>
    <property type="match status" value="1"/>
</dbReference>
<comment type="function">
    <text evidence="12">Plays an important role in cellulose degradation. Shows hydrolytic activity against several glycosidic compounds.</text>
</comment>
<dbReference type="InterPro" id="IPR001360">
    <property type="entry name" value="Glyco_hydro_1"/>
</dbReference>
<keyword evidence="11" id="KW-0326">Glycosidase</keyword>
<feature type="compositionally biased region" description="Low complexity" evidence="13">
    <location>
        <begin position="1436"/>
        <end position="1450"/>
    </location>
</feature>
<dbReference type="GO" id="GO:0080079">
    <property type="term" value="F:cellobiose glucosidase activity"/>
    <property type="evidence" value="ECO:0007669"/>
    <property type="project" value="UniProtKB-ARBA"/>
</dbReference>
<organism evidence="16 17">
    <name type="scientific">Fusarium mexicanum</name>
    <dbReference type="NCBI Taxonomy" id="751941"/>
    <lineage>
        <taxon>Eukaryota</taxon>
        <taxon>Fungi</taxon>
        <taxon>Dikarya</taxon>
        <taxon>Ascomycota</taxon>
        <taxon>Pezizomycotina</taxon>
        <taxon>Sordariomycetes</taxon>
        <taxon>Hypocreomycetidae</taxon>
        <taxon>Hypocreales</taxon>
        <taxon>Nectriaceae</taxon>
        <taxon>Fusarium</taxon>
        <taxon>Fusarium fujikuroi species complex</taxon>
    </lineage>
</organism>
<dbReference type="EMBL" id="JAAOAM010000026">
    <property type="protein sequence ID" value="KAF5556376.1"/>
    <property type="molecule type" value="Genomic_DNA"/>
</dbReference>
<evidence type="ECO:0000256" key="12">
    <source>
        <dbReference type="ARBA" id="ARBA00056775"/>
    </source>
</evidence>
<feature type="transmembrane region" description="Helical" evidence="14">
    <location>
        <begin position="134"/>
        <end position="153"/>
    </location>
</feature>
<dbReference type="GO" id="GO:0016020">
    <property type="term" value="C:membrane"/>
    <property type="evidence" value="ECO:0007669"/>
    <property type="project" value="UniProtKB-SubCell"/>
</dbReference>
<evidence type="ECO:0000256" key="13">
    <source>
        <dbReference type="SAM" id="MobiDB-lite"/>
    </source>
</evidence>
<keyword evidence="9 14" id="KW-1133">Transmembrane helix</keyword>
<evidence type="ECO:0000256" key="10">
    <source>
        <dbReference type="ARBA" id="ARBA00023136"/>
    </source>
</evidence>
<comment type="similarity">
    <text evidence="3">Belongs to the glycosyl hydrolase 1 family.</text>
</comment>
<feature type="domain" description="Major facilitator superfamily (MFS) profile" evidence="15">
    <location>
        <begin position="64"/>
        <end position="502"/>
    </location>
</feature>
<dbReference type="Proteomes" id="UP000522262">
    <property type="component" value="Unassembled WGS sequence"/>
</dbReference>
<dbReference type="PANTHER" id="PTHR10353">
    <property type="entry name" value="GLYCOSYL HYDROLASE"/>
    <property type="match status" value="1"/>
</dbReference>
<dbReference type="InterPro" id="IPR017853">
    <property type="entry name" value="GH"/>
</dbReference>
<dbReference type="Pfam" id="PF00232">
    <property type="entry name" value="Glyco_hydro_1"/>
    <property type="match status" value="1"/>
</dbReference>
<dbReference type="SUPFAM" id="SSF51445">
    <property type="entry name" value="(Trans)glycosidases"/>
    <property type="match status" value="1"/>
</dbReference>
<keyword evidence="6" id="KW-0813">Transport</keyword>
<dbReference type="Pfam" id="PF00083">
    <property type="entry name" value="Sugar_tr"/>
    <property type="match status" value="1"/>
</dbReference>
<comment type="similarity">
    <text evidence="4">Belongs to the major facilitator superfamily. Sugar transporter (TC 2.A.1.1) family.</text>
</comment>
<dbReference type="InterPro" id="IPR020846">
    <property type="entry name" value="MFS_dom"/>
</dbReference>
<keyword evidence="8" id="KW-0378">Hydrolase</keyword>
<feature type="transmembrane region" description="Helical" evidence="14">
    <location>
        <begin position="102"/>
        <end position="122"/>
    </location>
</feature>
<evidence type="ECO:0000256" key="11">
    <source>
        <dbReference type="ARBA" id="ARBA00023295"/>
    </source>
</evidence>
<name>A0A8H5JKM5_9HYPO</name>
<evidence type="ECO:0000256" key="3">
    <source>
        <dbReference type="ARBA" id="ARBA00010838"/>
    </source>
</evidence>
<feature type="transmembrane region" description="Helical" evidence="14">
    <location>
        <begin position="159"/>
        <end position="178"/>
    </location>
</feature>
<feature type="region of interest" description="Disordered" evidence="13">
    <location>
        <begin position="1409"/>
        <end position="1450"/>
    </location>
</feature>
<comment type="catalytic activity">
    <reaction evidence="1">
        <text>Hydrolysis of terminal, non-reducing beta-D-glucosyl residues with release of beta-D-glucose.</text>
        <dbReference type="EC" id="3.2.1.21"/>
    </reaction>
</comment>
<evidence type="ECO:0000256" key="2">
    <source>
        <dbReference type="ARBA" id="ARBA00004141"/>
    </source>
</evidence>
<sequence>MPIQARRASFERHNIYQDVQADANKSGVAVEEVVAARITEDHLITKSREALSLKSRAGFRIFLIMVTMGFNQAAYGIDWGVISSINSNTYWHDYFGFENSGSTLGVINALMTIGNFCGAPFLSVADKIGRRSVNFLGCFLTIVASLIQCFAPNVKVFMFGRFVLGFGTALCTSSQYIAEVAPPHIRGHIVGIFGAFFQVGSLAIVGIMMGFTHWESNWSWRVAFLIQAIFPFFVCVTIYWFCPESPRYMIMKGQREKARTMISKYFTSSEDPNHPFVETLIAQIDESIETSAVGFRAVWDFRVFFTKAVGFRTFVLLLYSIFQQWNGGGIIGLYMDPALQTIGITKKLDVLGITLGLTATYFVFTLFGAYIIEYFRRRTLIFVGLICIIIAQTAVTITSWRVNVQGDRYLSYLTVVWIYCFQVCSASFIATMHNLYPVELLSLPLRAKGMALYTMFQGAAGVVHNYGISVGISKVGYKIWAVYIAYNLIQLIVAYFIFPETGKLNLEEIDHIFETKNTNPTKLSVKIADAKWASIKEEKRRARNNSPRFTLTRPSSFSSAVTTSAEMSAEQFDESIRGALPRDFIWGFATAAAQVEGSWNKDGKGASIWDTFAHTPGKVKDGSTGDDAVKSYDLYKTDVEWLRKYNVTGYRFSLSWSRIIPMGGKDDPVNEEGISYYNRLIDELLANKITPFVTLFHWDIPQTLEDRYGGMLDKDAYTPDFIRYARVCFERFGDRVKHWITYNEPGVYSLAGYAAGVHAPGRSSFRDRNEEGDSSTEPFIVSHTELVSHAYVADMYKRDFKPKQNGSIMITLHGNWSEPWDVHDPLDQEAAERAREFEIAWFGDPLYKTGDYPESMRAQLGDRLPRFTPEESKLVLGSSEFYGMNSYSAFYVRHRDGPADINDHLGNVEKLDENKKGDWRGPMSDTYWLRTTPWGWAKLLRWIWNRYGIPIYITENGTTAQGEHEWKPDGPDDVLEDLFRVDFYKSYLAEVAKASQEGVVIKSYFGWTFTDNWEWAAGFSDRFGAIWIDFESEDKTSSAQADKAMPKAYFNLQTYLISYVPFPPLVHQEEETFWSQEQLVTNALTNFITGKTTLWVTTTASAPVVTSDPTTIYCKVRGYAKSSEYILFQQNPFPNVGFSTCKSYCLDQQDDIPVYGFGFTSTGCYCYNEPVSDAIEPNKELVAINYDMSCDFADQGDFQPVKRELQERAAKTTPVPSFLPNKTPSVVSSACSCLITKPAARQTFSVFADPTTIQATVTATKVVTINKKKTTLSTTRQTVTSTVLTTLIATGTQSVTRTQHTTSTITKPVTVFITNFNTVTVIQTVTSSTVKTDTIPVTKINTVPWTRLSTILVTKGVTTTVVRTAPTPRTVTSTVTQEGSISTYVPEITIWGTDEPDSTTEDATTTRAIIPPPNSSFSASAETPVTPSRSGTSMIAAETTPSSSASTTTPGWQLLDNNAAAISIVADGSDLYELHSSGFIWFYTGTPIIGWRLLGNKASTTKIAASKGNLYQLRNTGEIFRYTGTPVTGWQLVDNNTAALDIIASGNDLYQLHESGFIYKYTGTPITGWQQLGNSKNTMRIAASGGNLYRLDNDGTIWKYNGVPLTGWDKLRASDSGIKDIVARNADLYELDNDGNIWQYTGVPITGWRQLDNNFRTTQITAGAGGFYQLHNWGAIWQYTGTPFTGWKLLDANATSTYITAGDSLYQLRTTGYIFKYND</sequence>
<keyword evidence="10 14" id="KW-0472">Membrane</keyword>
<evidence type="ECO:0000256" key="1">
    <source>
        <dbReference type="ARBA" id="ARBA00000448"/>
    </source>
</evidence>
<dbReference type="PROSITE" id="PS50850">
    <property type="entry name" value="MFS"/>
    <property type="match status" value="1"/>
</dbReference>
<evidence type="ECO:0000256" key="9">
    <source>
        <dbReference type="ARBA" id="ARBA00022989"/>
    </source>
</evidence>
<dbReference type="FunFam" id="1.20.1250.20:FF:000134">
    <property type="entry name" value="MFS sugar transporter protein"/>
    <property type="match status" value="1"/>
</dbReference>
<feature type="transmembrane region" description="Helical" evidence="14">
    <location>
        <begin position="218"/>
        <end position="242"/>
    </location>
</feature>
<keyword evidence="17" id="KW-1185">Reference proteome</keyword>
<accession>A0A8H5JKM5</accession>
<dbReference type="Gene3D" id="1.20.1250.20">
    <property type="entry name" value="MFS general substrate transporter like domains"/>
    <property type="match status" value="1"/>
</dbReference>
<dbReference type="EC" id="3.2.1.21" evidence="5"/>
<feature type="transmembrane region" description="Helical" evidence="14">
    <location>
        <begin position="350"/>
        <end position="372"/>
    </location>
</feature>
<feature type="transmembrane region" description="Helical" evidence="14">
    <location>
        <begin position="378"/>
        <end position="397"/>
    </location>
</feature>
<gene>
    <name evidence="16" type="ORF">FMEXI_1219</name>
</gene>
<evidence type="ECO:0000256" key="5">
    <source>
        <dbReference type="ARBA" id="ARBA00012744"/>
    </source>
</evidence>
<protein>
    <recommendedName>
        <fullName evidence="5">beta-glucosidase</fullName>
        <ecNumber evidence="5">3.2.1.21</ecNumber>
    </recommendedName>
</protein>
<evidence type="ECO:0000256" key="6">
    <source>
        <dbReference type="ARBA" id="ARBA00022448"/>
    </source>
</evidence>
<feature type="transmembrane region" description="Helical" evidence="14">
    <location>
        <begin position="450"/>
        <end position="468"/>
    </location>
</feature>
<feature type="compositionally biased region" description="Polar residues" evidence="13">
    <location>
        <begin position="1415"/>
        <end position="1433"/>
    </location>
</feature>
<evidence type="ECO:0000256" key="7">
    <source>
        <dbReference type="ARBA" id="ARBA00022692"/>
    </source>
</evidence>
<dbReference type="InterPro" id="IPR005828">
    <property type="entry name" value="MFS_sugar_transport-like"/>
</dbReference>
<evidence type="ECO:0000313" key="16">
    <source>
        <dbReference type="EMBL" id="KAF5556376.1"/>
    </source>
</evidence>
<evidence type="ECO:0000313" key="17">
    <source>
        <dbReference type="Proteomes" id="UP000522262"/>
    </source>
</evidence>
<reference evidence="16 17" key="1">
    <citation type="submission" date="2020-05" db="EMBL/GenBank/DDBJ databases">
        <title>Identification and distribution of gene clusters putatively required for synthesis of sphingolipid metabolism inhibitors in phylogenetically diverse species of the filamentous fungus Fusarium.</title>
        <authorList>
            <person name="Kim H.-S."/>
            <person name="Busman M."/>
            <person name="Brown D.W."/>
            <person name="Divon H."/>
            <person name="Uhlig S."/>
            <person name="Proctor R.H."/>
        </authorList>
    </citation>
    <scope>NUCLEOTIDE SEQUENCE [LARGE SCALE GENOMIC DNA]</scope>
    <source>
        <strain evidence="16 17">NRRL 53147</strain>
    </source>
</reference>
<feature type="transmembrane region" description="Helical" evidence="14">
    <location>
        <begin position="61"/>
        <end position="82"/>
    </location>
</feature>
<dbReference type="GO" id="GO:0022857">
    <property type="term" value="F:transmembrane transporter activity"/>
    <property type="evidence" value="ECO:0007669"/>
    <property type="project" value="InterPro"/>
</dbReference>
<evidence type="ECO:0000256" key="14">
    <source>
        <dbReference type="SAM" id="Phobius"/>
    </source>
</evidence>
<proteinExistence type="inferred from homology"/>
<dbReference type="PRINTS" id="PR00131">
    <property type="entry name" value="GLHYDRLASE1"/>
</dbReference>
<dbReference type="InterPro" id="IPR036259">
    <property type="entry name" value="MFS_trans_sf"/>
</dbReference>
<evidence type="ECO:0000256" key="4">
    <source>
        <dbReference type="ARBA" id="ARBA00010992"/>
    </source>
</evidence>